<evidence type="ECO:0000313" key="2">
    <source>
        <dbReference type="EMBL" id="GGD26937.1"/>
    </source>
</evidence>
<reference evidence="2" key="2">
    <citation type="submission" date="2020-09" db="EMBL/GenBank/DDBJ databases">
        <authorList>
            <person name="Sun Q."/>
            <person name="Zhou Y."/>
        </authorList>
    </citation>
    <scope>NUCLEOTIDE SEQUENCE</scope>
    <source>
        <strain evidence="2">CGMCC 1.12506</strain>
    </source>
</reference>
<evidence type="ECO:0000313" key="3">
    <source>
        <dbReference type="Proteomes" id="UP000625735"/>
    </source>
</evidence>
<comment type="caution">
    <text evidence="2">The sequence shown here is derived from an EMBL/GenBank/DDBJ whole genome shotgun (WGS) entry which is preliminary data.</text>
</comment>
<dbReference type="EMBL" id="BMFG01000005">
    <property type="protein sequence ID" value="GGD26937.1"/>
    <property type="molecule type" value="Genomic_DNA"/>
</dbReference>
<reference evidence="2" key="1">
    <citation type="journal article" date="2014" name="Int. J. Syst. Evol. Microbiol.">
        <title>Complete genome sequence of Corynebacterium casei LMG S-19264T (=DSM 44701T), isolated from a smear-ripened cheese.</title>
        <authorList>
            <consortium name="US DOE Joint Genome Institute (JGI-PGF)"/>
            <person name="Walter F."/>
            <person name="Albersmeier A."/>
            <person name="Kalinowski J."/>
            <person name="Ruckert C."/>
        </authorList>
    </citation>
    <scope>NUCLEOTIDE SEQUENCE</scope>
    <source>
        <strain evidence="2">CGMCC 1.12506</strain>
    </source>
</reference>
<evidence type="ECO:0000256" key="1">
    <source>
        <dbReference type="SAM" id="MobiDB-lite"/>
    </source>
</evidence>
<accession>A0A917DD69</accession>
<feature type="region of interest" description="Disordered" evidence="1">
    <location>
        <begin position="35"/>
        <end position="54"/>
    </location>
</feature>
<dbReference type="PROSITE" id="PS51257">
    <property type="entry name" value="PROKAR_LIPOPROTEIN"/>
    <property type="match status" value="1"/>
</dbReference>
<organism evidence="2 3">
    <name type="scientific">Flavobacterium orientale</name>
    <dbReference type="NCBI Taxonomy" id="1756020"/>
    <lineage>
        <taxon>Bacteria</taxon>
        <taxon>Pseudomonadati</taxon>
        <taxon>Bacteroidota</taxon>
        <taxon>Flavobacteriia</taxon>
        <taxon>Flavobacteriales</taxon>
        <taxon>Flavobacteriaceae</taxon>
        <taxon>Flavobacterium</taxon>
    </lineage>
</organism>
<name>A0A917DD69_9FLAO</name>
<proteinExistence type="predicted"/>
<gene>
    <name evidence="2" type="ORF">GCM10011343_16470</name>
</gene>
<dbReference type="AlphaFoldDB" id="A0A917DD69"/>
<protein>
    <submittedName>
        <fullName evidence="2">Uncharacterized protein</fullName>
    </submittedName>
</protein>
<keyword evidence="3" id="KW-1185">Reference proteome</keyword>
<dbReference type="RefSeq" id="WP_188362082.1">
    <property type="nucleotide sequence ID" value="NZ_BMFG01000005.1"/>
</dbReference>
<dbReference type="Proteomes" id="UP000625735">
    <property type="component" value="Unassembled WGS sequence"/>
</dbReference>
<feature type="compositionally biased region" description="Basic and acidic residues" evidence="1">
    <location>
        <begin position="41"/>
        <end position="54"/>
    </location>
</feature>
<sequence>MKKSVFLLSLMAGIVSISCGQKEEKPADTIIIEQPAQESAPKVEEEKDGTSLEVTKDGVKFETKDGDKSTSVKVEGN</sequence>